<dbReference type="PANTHER" id="PTHR31008:SF2">
    <property type="entry name" value="COP1-INTERACTING PROTEIN-LIKE PROTEIN"/>
    <property type="match status" value="1"/>
</dbReference>
<dbReference type="EMBL" id="HG994365">
    <property type="protein sequence ID" value="CAF2074211.1"/>
    <property type="molecule type" value="Genomic_DNA"/>
</dbReference>
<organism evidence="1">
    <name type="scientific">Brassica napus</name>
    <name type="common">Rape</name>
    <dbReference type="NCBI Taxonomy" id="3708"/>
    <lineage>
        <taxon>Eukaryota</taxon>
        <taxon>Viridiplantae</taxon>
        <taxon>Streptophyta</taxon>
        <taxon>Embryophyta</taxon>
        <taxon>Tracheophyta</taxon>
        <taxon>Spermatophyta</taxon>
        <taxon>Magnoliopsida</taxon>
        <taxon>eudicotyledons</taxon>
        <taxon>Gunneridae</taxon>
        <taxon>Pentapetalae</taxon>
        <taxon>rosids</taxon>
        <taxon>malvids</taxon>
        <taxon>Brassicales</taxon>
        <taxon>Brassicaceae</taxon>
        <taxon>Brassiceae</taxon>
        <taxon>Brassica</taxon>
    </lineage>
</organism>
<gene>
    <name evidence="1" type="ORF">DARMORV10_C01P31430.1</name>
</gene>
<proteinExistence type="predicted"/>
<protein>
    <submittedName>
        <fullName evidence="1">(rape) hypothetical protein</fullName>
    </submittedName>
</protein>
<reference evidence="1" key="1">
    <citation type="submission" date="2021-01" db="EMBL/GenBank/DDBJ databases">
        <authorList>
            <consortium name="Genoscope - CEA"/>
            <person name="William W."/>
        </authorList>
    </citation>
    <scope>NUCLEOTIDE SEQUENCE</scope>
</reference>
<dbReference type="Proteomes" id="UP001295469">
    <property type="component" value="Chromosome C01"/>
</dbReference>
<evidence type="ECO:0000313" key="1">
    <source>
        <dbReference type="EMBL" id="CAF2074211.1"/>
    </source>
</evidence>
<name>A0A816RQV4_BRANA</name>
<accession>A0A816RQV4</accession>
<sequence length="269" mass="31649">MAMKSVESTRSLQWLNCFLRRLSLLTGIRARFVLLVRNLDVLARVYTMKTEIMQIKEEFGIQNNCEVAISVLTVLTLDCISRRMMINDKRIKEYRRIQDMKVMETRKTVLQKEQRMLFARALAAGFKVADMLTLISSAKLFWNLTFDVRKFNIFRYSFIVLMCENRPLQAINGLQEFRRESASHYVCSLVMWFRKFAMHFLEGLSSSDLNQRLFDNQVYGVVHGLLMGHRENLWPQAQSLFIKVKEMDGSNASSFDLWHFVQVYITQIL</sequence>
<dbReference type="AlphaFoldDB" id="A0A816RQV4"/>
<dbReference type="PANTHER" id="PTHR31008">
    <property type="entry name" value="COP1-INTERACTING PROTEIN-RELATED"/>
    <property type="match status" value="1"/>
</dbReference>